<evidence type="ECO:0000313" key="3">
    <source>
        <dbReference type="Proteomes" id="UP000654471"/>
    </source>
</evidence>
<name>A0ABQ2VRY8_9ACTN</name>
<feature type="region of interest" description="Disordered" evidence="1">
    <location>
        <begin position="122"/>
        <end position="148"/>
    </location>
</feature>
<accession>A0ABQ2VRY8</accession>
<evidence type="ECO:0000313" key="2">
    <source>
        <dbReference type="EMBL" id="GGV06165.1"/>
    </source>
</evidence>
<dbReference type="Proteomes" id="UP000654471">
    <property type="component" value="Unassembled WGS sequence"/>
</dbReference>
<proteinExistence type="predicted"/>
<protein>
    <submittedName>
        <fullName evidence="2">Uncharacterized protein</fullName>
    </submittedName>
</protein>
<gene>
    <name evidence="2" type="ORF">GCM10010211_85920</name>
</gene>
<keyword evidence="3" id="KW-1185">Reference proteome</keyword>
<organism evidence="2 3">
    <name type="scientific">Streptomyces albospinus</name>
    <dbReference type="NCBI Taxonomy" id="285515"/>
    <lineage>
        <taxon>Bacteria</taxon>
        <taxon>Bacillati</taxon>
        <taxon>Actinomycetota</taxon>
        <taxon>Actinomycetes</taxon>
        <taxon>Kitasatosporales</taxon>
        <taxon>Streptomycetaceae</taxon>
        <taxon>Streptomyces</taxon>
    </lineage>
</organism>
<dbReference type="EMBL" id="BMRP01000131">
    <property type="protein sequence ID" value="GGV06165.1"/>
    <property type="molecule type" value="Genomic_DNA"/>
</dbReference>
<comment type="caution">
    <text evidence="2">The sequence shown here is derived from an EMBL/GenBank/DDBJ whole genome shotgun (WGS) entry which is preliminary data.</text>
</comment>
<evidence type="ECO:0000256" key="1">
    <source>
        <dbReference type="SAM" id="MobiDB-lite"/>
    </source>
</evidence>
<feature type="compositionally biased region" description="Basic and acidic residues" evidence="1">
    <location>
        <begin position="125"/>
        <end position="135"/>
    </location>
</feature>
<reference evidence="3" key="1">
    <citation type="journal article" date="2019" name="Int. J. Syst. Evol. Microbiol.">
        <title>The Global Catalogue of Microorganisms (GCM) 10K type strain sequencing project: providing services to taxonomists for standard genome sequencing and annotation.</title>
        <authorList>
            <consortium name="The Broad Institute Genomics Platform"/>
            <consortium name="The Broad Institute Genome Sequencing Center for Infectious Disease"/>
            <person name="Wu L."/>
            <person name="Ma J."/>
        </authorList>
    </citation>
    <scope>NUCLEOTIDE SEQUENCE [LARGE SCALE GENOMIC DNA]</scope>
    <source>
        <strain evidence="3">JCM 3399</strain>
    </source>
</reference>
<sequence length="148" mass="15771">MGGVGALRGALAHESGLLQARERQIEKTVGAVVLVEALTEVGQHAVVEAGIVQLQGHGVLEIDAAADRFRCLPVRQAEQSHEYQPAKSSSHHSPSSRSLTHIAVVPPGLLARAICAVRDGTCSPERGRSDNRHLDNCIGLRNSPEHAR</sequence>